<gene>
    <name evidence="2" type="ORF">CRE_04797</name>
</gene>
<dbReference type="HOGENOM" id="CLU_1295455_0_0_1"/>
<keyword evidence="1" id="KW-1133">Transmembrane helix</keyword>
<dbReference type="RefSeq" id="XP_003110827.2">
    <property type="nucleotide sequence ID" value="XM_003110779.2"/>
</dbReference>
<keyword evidence="3" id="KW-1185">Reference proteome</keyword>
<dbReference type="KEGG" id="crq:GCK72_010479"/>
<feature type="transmembrane region" description="Helical" evidence="1">
    <location>
        <begin position="189"/>
        <end position="212"/>
    </location>
</feature>
<dbReference type="EMBL" id="DS268419">
    <property type="protein sequence ID" value="EFO86659.1"/>
    <property type="molecule type" value="Genomic_DNA"/>
</dbReference>
<evidence type="ECO:0000256" key="1">
    <source>
        <dbReference type="SAM" id="Phobius"/>
    </source>
</evidence>
<dbReference type="eggNOG" id="ENOG502RAXJ">
    <property type="taxonomic scope" value="Eukaryota"/>
</dbReference>
<dbReference type="GeneID" id="9800887"/>
<dbReference type="Proteomes" id="UP000008281">
    <property type="component" value="Unassembled WGS sequence"/>
</dbReference>
<sequence length="213" mass="23858">MISTNTYDSFLPESNDHLNPLSQLLFPPRHHQNKLDFVFLEGKMNEECNVKIPSSPSSLFSLFISPRLFISFRLKLYHFLNFRIKMDTVVPVPNAATIENGSANSGYFTPKGYLNQNIVKEAEAVREKRIESPRFSTTSSEYNVPVSPSSRFPSSSPLIVISPPKDDATPITVLPTAVRSMPDTHHRSLMVAIIAALLVFTAVVFMLLLVIFS</sequence>
<organism evidence="3">
    <name type="scientific">Caenorhabditis remanei</name>
    <name type="common">Caenorhabditis vulgaris</name>
    <dbReference type="NCBI Taxonomy" id="31234"/>
    <lineage>
        <taxon>Eukaryota</taxon>
        <taxon>Metazoa</taxon>
        <taxon>Ecdysozoa</taxon>
        <taxon>Nematoda</taxon>
        <taxon>Chromadorea</taxon>
        <taxon>Rhabditida</taxon>
        <taxon>Rhabditina</taxon>
        <taxon>Rhabditomorpha</taxon>
        <taxon>Rhabditoidea</taxon>
        <taxon>Rhabditidae</taxon>
        <taxon>Peloderinae</taxon>
        <taxon>Caenorhabditis</taxon>
    </lineage>
</organism>
<dbReference type="AlphaFoldDB" id="E3LZA9"/>
<dbReference type="InParanoid" id="E3LZA9"/>
<dbReference type="FunCoup" id="E3LZA9">
    <property type="interactions" value="1109"/>
</dbReference>
<reference evidence="2" key="1">
    <citation type="submission" date="2007-07" db="EMBL/GenBank/DDBJ databases">
        <title>PCAP assembly of the Caenorhabditis remanei genome.</title>
        <authorList>
            <consortium name="The Caenorhabditis remanei Sequencing Consortium"/>
            <person name="Wilson R.K."/>
        </authorList>
    </citation>
    <scope>NUCLEOTIDE SEQUENCE [LARGE SCALE GENOMIC DNA]</scope>
    <source>
        <strain evidence="2">PB4641</strain>
    </source>
</reference>
<keyword evidence="1" id="KW-0472">Membrane</keyword>
<name>E3LZA9_CAERE</name>
<protein>
    <submittedName>
        <fullName evidence="2">Uncharacterized protein</fullName>
    </submittedName>
</protein>
<proteinExistence type="predicted"/>
<dbReference type="OrthoDB" id="5823338at2759"/>
<evidence type="ECO:0000313" key="2">
    <source>
        <dbReference type="EMBL" id="EFO86659.1"/>
    </source>
</evidence>
<accession>E3LZA9</accession>
<keyword evidence="1" id="KW-0812">Transmembrane</keyword>
<evidence type="ECO:0000313" key="3">
    <source>
        <dbReference type="Proteomes" id="UP000008281"/>
    </source>
</evidence>
<dbReference type="CTD" id="9800887"/>